<protein>
    <submittedName>
        <fullName evidence="3">Class F sortase</fullName>
    </submittedName>
</protein>
<dbReference type="Gene3D" id="2.40.260.10">
    <property type="entry name" value="Sortase"/>
    <property type="match status" value="1"/>
</dbReference>
<dbReference type="Pfam" id="PF04203">
    <property type="entry name" value="Sortase"/>
    <property type="match status" value="1"/>
</dbReference>
<evidence type="ECO:0000256" key="2">
    <source>
        <dbReference type="SAM" id="MobiDB-lite"/>
    </source>
</evidence>
<keyword evidence="4" id="KW-1185">Reference proteome</keyword>
<dbReference type="AlphaFoldDB" id="A0A934QXN2"/>
<organism evidence="3 4">
    <name type="scientific">Prauserella cavernicola</name>
    <dbReference type="NCBI Taxonomy" id="2800127"/>
    <lineage>
        <taxon>Bacteria</taxon>
        <taxon>Bacillati</taxon>
        <taxon>Actinomycetota</taxon>
        <taxon>Actinomycetes</taxon>
        <taxon>Pseudonocardiales</taxon>
        <taxon>Pseudonocardiaceae</taxon>
        <taxon>Prauserella</taxon>
    </lineage>
</organism>
<comment type="caution">
    <text evidence="3">The sequence shown here is derived from an EMBL/GenBank/DDBJ whole genome shotgun (WGS) entry which is preliminary data.</text>
</comment>
<evidence type="ECO:0000256" key="1">
    <source>
        <dbReference type="ARBA" id="ARBA00022801"/>
    </source>
</evidence>
<dbReference type="InterPro" id="IPR023365">
    <property type="entry name" value="Sortase_dom-sf"/>
</dbReference>
<accession>A0A934QXN2</accession>
<dbReference type="SUPFAM" id="SSF63817">
    <property type="entry name" value="Sortase"/>
    <property type="match status" value="1"/>
</dbReference>
<dbReference type="InterPro" id="IPR005754">
    <property type="entry name" value="Sortase"/>
</dbReference>
<dbReference type="InterPro" id="IPR042001">
    <property type="entry name" value="Sortase_F"/>
</dbReference>
<dbReference type="RefSeq" id="WP_200324296.1">
    <property type="nucleotide sequence ID" value="NZ_JAENJH010000010.1"/>
</dbReference>
<name>A0A934QXN2_9PSEU</name>
<dbReference type="GO" id="GO:0016787">
    <property type="term" value="F:hydrolase activity"/>
    <property type="evidence" value="ECO:0007669"/>
    <property type="project" value="UniProtKB-KW"/>
</dbReference>
<proteinExistence type="predicted"/>
<evidence type="ECO:0000313" key="3">
    <source>
        <dbReference type="EMBL" id="MBK1788403.1"/>
    </source>
</evidence>
<gene>
    <name evidence="3" type="ORF">JHE00_29080</name>
</gene>
<feature type="region of interest" description="Disordered" evidence="2">
    <location>
        <begin position="43"/>
        <end position="64"/>
    </location>
</feature>
<dbReference type="CDD" id="cd05829">
    <property type="entry name" value="Sortase_F"/>
    <property type="match status" value="1"/>
</dbReference>
<dbReference type="EMBL" id="JAENJH010000010">
    <property type="protein sequence ID" value="MBK1788403.1"/>
    <property type="molecule type" value="Genomic_DNA"/>
</dbReference>
<sequence length="223" mass="22678">MSVTVNTRDDAGRLGAVAAAVVVTLAAVLTTVTLARSQPADEALDHATPLGPGTLTDRGEVLDGPVPRAHDPLPASVPGSLHVPEIGLETDALAELGRTPTGVLEVPGTAATVGWLAENGTPGERGAAVLTGHTDFAYEHGAFYPLGDVRPGAEVSVGRADGTTAVFTVYRVQTVAHDAARALATAPSDHPDLRLLSVSGQFDSSAAEPDAVVVFARLTGVAR</sequence>
<dbReference type="Proteomes" id="UP000635245">
    <property type="component" value="Unassembled WGS sequence"/>
</dbReference>
<evidence type="ECO:0000313" key="4">
    <source>
        <dbReference type="Proteomes" id="UP000635245"/>
    </source>
</evidence>
<keyword evidence="1" id="KW-0378">Hydrolase</keyword>
<reference evidence="3" key="1">
    <citation type="submission" date="2020-12" db="EMBL/GenBank/DDBJ databases">
        <title>Prauserella sp. ASG 168, a novel actinomycete isolated from cave rock.</title>
        <authorList>
            <person name="Suriyachadkun C."/>
        </authorList>
    </citation>
    <scope>NUCLEOTIDE SEQUENCE</scope>
    <source>
        <strain evidence="3">ASG 168</strain>
    </source>
</reference>